<keyword evidence="6 10" id="KW-0521">NADP</keyword>
<accession>A0A2A5T5Q2</accession>
<comment type="similarity">
    <text evidence="2 10">Belongs to the ketopantoate reductase family.</text>
</comment>
<keyword evidence="5 10" id="KW-0566">Pantothenate biosynthesis</keyword>
<proteinExistence type="inferred from homology"/>
<evidence type="ECO:0000256" key="4">
    <source>
        <dbReference type="ARBA" id="ARBA00019465"/>
    </source>
</evidence>
<evidence type="ECO:0000256" key="3">
    <source>
        <dbReference type="ARBA" id="ARBA00013014"/>
    </source>
</evidence>
<organism evidence="13 14">
    <name type="scientific">Candidatus Enterovibrio escicola</name>
    <dbReference type="NCBI Taxonomy" id="1927127"/>
    <lineage>
        <taxon>Bacteria</taxon>
        <taxon>Pseudomonadati</taxon>
        <taxon>Pseudomonadota</taxon>
        <taxon>Gammaproteobacteria</taxon>
        <taxon>Vibrionales</taxon>
        <taxon>Vibrionaceae</taxon>
        <taxon>Enterovibrio</taxon>
    </lineage>
</organism>
<sequence length="311" mass="35128">MRITLVGAGAIGSLWALKLHQAGHYIHVWTRDFRPTIELGLKDGTKETFSSNNVQLLLDSDCILFCVKIFQVVGALDAILPYLNLNALVIFMYNGMGISEAVLTRLGTTPVILATTAQASFKLSKVEIKHNGIGETRLGGVNDAGKQYSFIADVFHHALAPCFWEEEIKHALWRKLAINCLINPLSALNQIANGELIKKIWHKKLEQLSGEFAEVARKEKINLSKEEILELSLAVARATANNYCSMNRDVFFKRPSEIDFITGYLISRAKYYSIHVPLNVSLYQEIKNLECSYDKRQYTHFSSTRYRKNIS</sequence>
<dbReference type="Pfam" id="PF08546">
    <property type="entry name" value="ApbA_C"/>
    <property type="match status" value="1"/>
</dbReference>
<dbReference type="GO" id="GO:0008677">
    <property type="term" value="F:2-dehydropantoate 2-reductase activity"/>
    <property type="evidence" value="ECO:0007669"/>
    <property type="project" value="UniProtKB-EC"/>
</dbReference>
<evidence type="ECO:0000256" key="6">
    <source>
        <dbReference type="ARBA" id="ARBA00022857"/>
    </source>
</evidence>
<evidence type="ECO:0000256" key="2">
    <source>
        <dbReference type="ARBA" id="ARBA00007870"/>
    </source>
</evidence>
<dbReference type="InterPro" id="IPR013332">
    <property type="entry name" value="KPR_N"/>
</dbReference>
<dbReference type="InterPro" id="IPR013328">
    <property type="entry name" value="6PGD_dom2"/>
</dbReference>
<comment type="caution">
    <text evidence="13">The sequence shown here is derived from an EMBL/GenBank/DDBJ whole genome shotgun (WGS) entry which is preliminary data.</text>
</comment>
<dbReference type="InterPro" id="IPR003710">
    <property type="entry name" value="ApbA"/>
</dbReference>
<dbReference type="Pfam" id="PF02558">
    <property type="entry name" value="ApbA"/>
    <property type="match status" value="1"/>
</dbReference>
<dbReference type="AlphaFoldDB" id="A0A2A5T5Q2"/>
<dbReference type="GO" id="GO:0015940">
    <property type="term" value="P:pantothenate biosynthetic process"/>
    <property type="evidence" value="ECO:0007669"/>
    <property type="project" value="UniProtKB-UniPathway"/>
</dbReference>
<dbReference type="Gene3D" id="3.40.50.720">
    <property type="entry name" value="NAD(P)-binding Rossmann-like Domain"/>
    <property type="match status" value="1"/>
</dbReference>
<dbReference type="GeneID" id="66950927"/>
<dbReference type="PANTHER" id="PTHR43765">
    <property type="entry name" value="2-DEHYDROPANTOATE 2-REDUCTASE-RELATED"/>
    <property type="match status" value="1"/>
</dbReference>
<dbReference type="EMBL" id="NBYY01000009">
    <property type="protein sequence ID" value="PCS23471.1"/>
    <property type="molecule type" value="Genomic_DNA"/>
</dbReference>
<evidence type="ECO:0000313" key="13">
    <source>
        <dbReference type="EMBL" id="PCS23471.1"/>
    </source>
</evidence>
<evidence type="ECO:0000313" key="14">
    <source>
        <dbReference type="Proteomes" id="UP000219020"/>
    </source>
</evidence>
<dbReference type="Proteomes" id="UP000219020">
    <property type="component" value="Unassembled WGS sequence"/>
</dbReference>
<evidence type="ECO:0000256" key="5">
    <source>
        <dbReference type="ARBA" id="ARBA00022655"/>
    </source>
</evidence>
<dbReference type="SUPFAM" id="SSF48179">
    <property type="entry name" value="6-phosphogluconate dehydrogenase C-terminal domain-like"/>
    <property type="match status" value="1"/>
</dbReference>
<keyword evidence="14" id="KW-1185">Reference proteome</keyword>
<dbReference type="InterPro" id="IPR036291">
    <property type="entry name" value="NAD(P)-bd_dom_sf"/>
</dbReference>
<dbReference type="UniPathway" id="UPA00028">
    <property type="reaction ID" value="UER00004"/>
</dbReference>
<evidence type="ECO:0000256" key="8">
    <source>
        <dbReference type="ARBA" id="ARBA00032024"/>
    </source>
</evidence>
<name>A0A2A5T5Q2_9GAMM</name>
<dbReference type="PANTHER" id="PTHR43765:SF2">
    <property type="entry name" value="2-DEHYDROPANTOATE 2-REDUCTASE"/>
    <property type="match status" value="1"/>
</dbReference>
<dbReference type="GO" id="GO:0050661">
    <property type="term" value="F:NADP binding"/>
    <property type="evidence" value="ECO:0007669"/>
    <property type="project" value="TreeGrafter"/>
</dbReference>
<dbReference type="SUPFAM" id="SSF51735">
    <property type="entry name" value="NAD(P)-binding Rossmann-fold domains"/>
    <property type="match status" value="1"/>
</dbReference>
<keyword evidence="7 10" id="KW-0560">Oxidoreductase</keyword>
<evidence type="ECO:0000256" key="9">
    <source>
        <dbReference type="ARBA" id="ARBA00048793"/>
    </source>
</evidence>
<dbReference type="EC" id="1.1.1.169" evidence="3 10"/>
<reference evidence="14" key="1">
    <citation type="submission" date="2017-04" db="EMBL/GenBank/DDBJ databases">
        <title>Genome evolution of the luminous symbionts of deep sea anglerfish.</title>
        <authorList>
            <person name="Hendry T.A."/>
        </authorList>
    </citation>
    <scope>NUCLEOTIDE SEQUENCE [LARGE SCALE GENOMIC DNA]</scope>
</reference>
<comment type="catalytic activity">
    <reaction evidence="9 10">
        <text>(R)-pantoate + NADP(+) = 2-dehydropantoate + NADPH + H(+)</text>
        <dbReference type="Rhea" id="RHEA:16233"/>
        <dbReference type="ChEBI" id="CHEBI:11561"/>
        <dbReference type="ChEBI" id="CHEBI:15378"/>
        <dbReference type="ChEBI" id="CHEBI:15980"/>
        <dbReference type="ChEBI" id="CHEBI:57783"/>
        <dbReference type="ChEBI" id="CHEBI:58349"/>
        <dbReference type="EC" id="1.1.1.169"/>
    </reaction>
</comment>
<evidence type="ECO:0000256" key="1">
    <source>
        <dbReference type="ARBA" id="ARBA00004994"/>
    </source>
</evidence>
<evidence type="ECO:0000256" key="10">
    <source>
        <dbReference type="RuleBase" id="RU362068"/>
    </source>
</evidence>
<evidence type="ECO:0000256" key="7">
    <source>
        <dbReference type="ARBA" id="ARBA00023002"/>
    </source>
</evidence>
<dbReference type="Gene3D" id="1.10.1040.10">
    <property type="entry name" value="N-(1-d-carboxylethyl)-l-norvaline Dehydrogenase, domain 2"/>
    <property type="match status" value="1"/>
</dbReference>
<dbReference type="InterPro" id="IPR008927">
    <property type="entry name" value="6-PGluconate_DH-like_C_sf"/>
</dbReference>
<gene>
    <name evidence="13" type="ORF">BTN49_0439</name>
</gene>
<evidence type="ECO:0000259" key="12">
    <source>
        <dbReference type="Pfam" id="PF08546"/>
    </source>
</evidence>
<evidence type="ECO:0000259" key="11">
    <source>
        <dbReference type="Pfam" id="PF02558"/>
    </source>
</evidence>
<protein>
    <recommendedName>
        <fullName evidence="4 10">2-dehydropantoate 2-reductase</fullName>
        <ecNumber evidence="3 10">1.1.1.169</ecNumber>
    </recommendedName>
    <alternativeName>
        <fullName evidence="8 10">Ketopantoate reductase</fullName>
    </alternativeName>
</protein>
<comment type="pathway">
    <text evidence="1 10">Cofactor biosynthesis; (R)-pantothenate biosynthesis; (R)-pantoate from 3-methyl-2-oxobutanoate: step 2/2.</text>
</comment>
<dbReference type="GO" id="GO:0005737">
    <property type="term" value="C:cytoplasm"/>
    <property type="evidence" value="ECO:0007669"/>
    <property type="project" value="TreeGrafter"/>
</dbReference>
<dbReference type="InterPro" id="IPR013752">
    <property type="entry name" value="KPA_reductase"/>
</dbReference>
<feature type="domain" description="Ketopantoate reductase N-terminal" evidence="11">
    <location>
        <begin position="3"/>
        <end position="141"/>
    </location>
</feature>
<dbReference type="InterPro" id="IPR050838">
    <property type="entry name" value="Ketopantoate_reductase"/>
</dbReference>
<comment type="function">
    <text evidence="10">Catalyzes the NADPH-dependent reduction of ketopantoate into pantoic acid.</text>
</comment>
<dbReference type="NCBIfam" id="TIGR00745">
    <property type="entry name" value="apbA_panE"/>
    <property type="match status" value="1"/>
</dbReference>
<dbReference type="RefSeq" id="WP_097355774.1">
    <property type="nucleotide sequence ID" value="NZ_CAWNJE010000005.1"/>
</dbReference>
<feature type="domain" description="Ketopantoate reductase C-terminal" evidence="12">
    <location>
        <begin position="168"/>
        <end position="290"/>
    </location>
</feature>